<dbReference type="EMBL" id="CAAALY010249821">
    <property type="protein sequence ID" value="VEL35428.1"/>
    <property type="molecule type" value="Genomic_DNA"/>
</dbReference>
<comment type="caution">
    <text evidence="2">The sequence shown here is derived from an EMBL/GenBank/DDBJ whole genome shotgun (WGS) entry which is preliminary data.</text>
</comment>
<feature type="region of interest" description="Disordered" evidence="1">
    <location>
        <begin position="41"/>
        <end position="71"/>
    </location>
</feature>
<evidence type="ECO:0000256" key="1">
    <source>
        <dbReference type="SAM" id="MobiDB-lite"/>
    </source>
</evidence>
<reference evidence="2" key="1">
    <citation type="submission" date="2018-11" db="EMBL/GenBank/DDBJ databases">
        <authorList>
            <consortium name="Pathogen Informatics"/>
        </authorList>
    </citation>
    <scope>NUCLEOTIDE SEQUENCE</scope>
</reference>
<keyword evidence="3" id="KW-1185">Reference proteome</keyword>
<dbReference type="Proteomes" id="UP000784294">
    <property type="component" value="Unassembled WGS sequence"/>
</dbReference>
<gene>
    <name evidence="2" type="ORF">PXEA_LOCUS28868</name>
</gene>
<organism evidence="2 3">
    <name type="scientific">Protopolystoma xenopodis</name>
    <dbReference type="NCBI Taxonomy" id="117903"/>
    <lineage>
        <taxon>Eukaryota</taxon>
        <taxon>Metazoa</taxon>
        <taxon>Spiralia</taxon>
        <taxon>Lophotrochozoa</taxon>
        <taxon>Platyhelminthes</taxon>
        <taxon>Monogenea</taxon>
        <taxon>Polyopisthocotylea</taxon>
        <taxon>Polystomatidea</taxon>
        <taxon>Polystomatidae</taxon>
        <taxon>Protopolystoma</taxon>
    </lineage>
</organism>
<dbReference type="AlphaFoldDB" id="A0A448XFM1"/>
<evidence type="ECO:0000313" key="2">
    <source>
        <dbReference type="EMBL" id="VEL35428.1"/>
    </source>
</evidence>
<feature type="compositionally biased region" description="Basic residues" evidence="1">
    <location>
        <begin position="56"/>
        <end position="71"/>
    </location>
</feature>
<name>A0A448XFM1_9PLAT</name>
<evidence type="ECO:0000313" key="3">
    <source>
        <dbReference type="Proteomes" id="UP000784294"/>
    </source>
</evidence>
<accession>A0A448XFM1</accession>
<sequence>MRSRTCSFGHAYLSAHESCGEIADCRKEACTLLYTAIPSGETLSPNSSTGSSAGSRHGRVVQAHHKLSHIH</sequence>
<protein>
    <submittedName>
        <fullName evidence="2">Uncharacterized protein</fullName>
    </submittedName>
</protein>
<feature type="compositionally biased region" description="Low complexity" evidence="1">
    <location>
        <begin position="44"/>
        <end position="55"/>
    </location>
</feature>
<proteinExistence type="predicted"/>